<dbReference type="AlphaFoldDB" id="A0A839S5V0"/>
<dbReference type="PANTHER" id="PTHR11717:SF7">
    <property type="entry name" value="LOW MOLECULAR WEIGHT PHOSPHOTYROSINE PROTEIN PHOSPHATASE"/>
    <property type="match status" value="1"/>
</dbReference>
<proteinExistence type="inferred from homology"/>
<dbReference type="EMBL" id="JACHWU010000005">
    <property type="protein sequence ID" value="MBB3052744.1"/>
    <property type="molecule type" value="Genomic_DNA"/>
</dbReference>
<dbReference type="InterPro" id="IPR036196">
    <property type="entry name" value="Ptyr_pPase_sf"/>
</dbReference>
<keyword evidence="3 7" id="KW-0378">Hydrolase</keyword>
<feature type="active site" evidence="5">
    <location>
        <position position="23"/>
    </location>
</feature>
<dbReference type="SMART" id="SM00226">
    <property type="entry name" value="LMWPc"/>
    <property type="match status" value="1"/>
</dbReference>
<reference evidence="7 8" key="1">
    <citation type="submission" date="2020-08" db="EMBL/GenBank/DDBJ databases">
        <title>Genomic Encyclopedia of Type Strains, Phase III (KMG-III): the genomes of soil and plant-associated and newly described type strains.</title>
        <authorList>
            <person name="Whitman W."/>
        </authorList>
    </citation>
    <scope>NUCLEOTIDE SEQUENCE [LARGE SCALE GENOMIC DNA]</scope>
    <source>
        <strain evidence="7 8">CECT 8577</strain>
    </source>
</reference>
<evidence type="ECO:0000259" key="6">
    <source>
        <dbReference type="SMART" id="SM00226"/>
    </source>
</evidence>
<protein>
    <recommendedName>
        <fullName evidence="2">protein-tyrosine-phosphatase</fullName>
        <ecNumber evidence="2">3.1.3.48</ecNumber>
    </recommendedName>
</protein>
<dbReference type="EC" id="3.1.3.48" evidence="2"/>
<comment type="caution">
    <text evidence="7">The sequence shown here is derived from an EMBL/GenBank/DDBJ whole genome shotgun (WGS) entry which is preliminary data.</text>
</comment>
<feature type="active site" description="Nucleophile" evidence="5">
    <location>
        <position position="17"/>
    </location>
</feature>
<feature type="domain" description="Phosphotyrosine protein phosphatase I" evidence="6">
    <location>
        <begin position="11"/>
        <end position="157"/>
    </location>
</feature>
<evidence type="ECO:0000313" key="7">
    <source>
        <dbReference type="EMBL" id="MBB3052744.1"/>
    </source>
</evidence>
<evidence type="ECO:0000256" key="1">
    <source>
        <dbReference type="ARBA" id="ARBA00011063"/>
    </source>
</evidence>
<feature type="active site" description="Proton donor" evidence="5">
    <location>
        <position position="131"/>
    </location>
</feature>
<evidence type="ECO:0000256" key="3">
    <source>
        <dbReference type="ARBA" id="ARBA00022801"/>
    </source>
</evidence>
<dbReference type="Pfam" id="PF01451">
    <property type="entry name" value="LMWPc"/>
    <property type="match status" value="1"/>
</dbReference>
<dbReference type="Proteomes" id="UP000550714">
    <property type="component" value="Unassembled WGS sequence"/>
</dbReference>
<keyword evidence="8" id="KW-1185">Reference proteome</keyword>
<keyword evidence="4" id="KW-0904">Protein phosphatase</keyword>
<dbReference type="GO" id="GO:0004725">
    <property type="term" value="F:protein tyrosine phosphatase activity"/>
    <property type="evidence" value="ECO:0007669"/>
    <property type="project" value="UniProtKB-EC"/>
</dbReference>
<accession>A0A839S5V0</accession>
<name>A0A839S5V0_9PSEU</name>
<dbReference type="InterPro" id="IPR050438">
    <property type="entry name" value="LMW_PTPase"/>
</dbReference>
<dbReference type="InterPro" id="IPR017867">
    <property type="entry name" value="Tyr_phospatase_low_mol_wt"/>
</dbReference>
<evidence type="ECO:0000313" key="8">
    <source>
        <dbReference type="Proteomes" id="UP000550714"/>
    </source>
</evidence>
<evidence type="ECO:0000256" key="2">
    <source>
        <dbReference type="ARBA" id="ARBA00013064"/>
    </source>
</evidence>
<dbReference type="InterPro" id="IPR023485">
    <property type="entry name" value="Ptyr_pPase"/>
</dbReference>
<dbReference type="PANTHER" id="PTHR11717">
    <property type="entry name" value="LOW MOLECULAR WEIGHT PROTEIN TYROSINE PHOSPHATASE"/>
    <property type="match status" value="1"/>
</dbReference>
<dbReference type="SUPFAM" id="SSF52788">
    <property type="entry name" value="Phosphotyrosine protein phosphatases I"/>
    <property type="match status" value="1"/>
</dbReference>
<gene>
    <name evidence="7" type="ORF">FHS23_003785</name>
</gene>
<evidence type="ECO:0000256" key="4">
    <source>
        <dbReference type="ARBA" id="ARBA00022912"/>
    </source>
</evidence>
<organism evidence="7 8">
    <name type="scientific">Prauserella isguenensis</name>
    <dbReference type="NCBI Taxonomy" id="1470180"/>
    <lineage>
        <taxon>Bacteria</taxon>
        <taxon>Bacillati</taxon>
        <taxon>Actinomycetota</taxon>
        <taxon>Actinomycetes</taxon>
        <taxon>Pseudonocardiales</taxon>
        <taxon>Pseudonocardiaceae</taxon>
        <taxon>Prauserella</taxon>
    </lineage>
</organism>
<dbReference type="RefSeq" id="WP_343054076.1">
    <property type="nucleotide sequence ID" value="NZ_JACHWU010000005.1"/>
</dbReference>
<dbReference type="PRINTS" id="PR00719">
    <property type="entry name" value="LMWPTPASE"/>
</dbReference>
<evidence type="ECO:0000256" key="5">
    <source>
        <dbReference type="PIRSR" id="PIRSR617867-1"/>
    </source>
</evidence>
<comment type="similarity">
    <text evidence="1">Belongs to the low molecular weight phosphotyrosine protein phosphatase family.</text>
</comment>
<sequence length="162" mass="17602">MTDQQHPDGNLHICFVCTGNICRSPMAALVFRQRLEDAGLADNVTVTSAGVGPWHVGQPADSRARATLRGSGYADDHIAAQLGPAHRDADLFVVATKSHLRDVTEFAGDPDRVVLLRTFDPSAPADAEVPDPYYGGDDGFTDVLDMIERAMPELISWTRTRL</sequence>
<dbReference type="CDD" id="cd16343">
    <property type="entry name" value="LMWPTP"/>
    <property type="match status" value="1"/>
</dbReference>
<dbReference type="Gene3D" id="3.40.50.2300">
    <property type="match status" value="1"/>
</dbReference>